<sequence length="187" mass="21443">MATVDQSAWFEKGMTFAQYLESMKVNRDELTRVYEQLEFTDEDRALWQELAAKSSKGIVLTADWCGDAALNVPVLQRIAEAANLEWRYLIRDENLELMDQYLTNGTSRAIPIFIFLDEEGRETAVWGPRAPEVQEMITSLRTTLPAADAPDFEEKQKQLYRSFKETITSDPTIWRAVIESVKAKLKG</sequence>
<name>A0A0K9YXZ7_9BACL</name>
<dbReference type="Gene3D" id="3.40.30.10">
    <property type="entry name" value="Glutaredoxin"/>
    <property type="match status" value="1"/>
</dbReference>
<evidence type="ECO:0000313" key="3">
    <source>
        <dbReference type="Proteomes" id="UP000036834"/>
    </source>
</evidence>
<dbReference type="OrthoDB" id="6120799at2"/>
<dbReference type="EMBL" id="LGIQ01000005">
    <property type="protein sequence ID" value="KNB73579.1"/>
    <property type="molecule type" value="Genomic_DNA"/>
</dbReference>
<dbReference type="SUPFAM" id="SSF52833">
    <property type="entry name" value="Thioredoxin-like"/>
    <property type="match status" value="1"/>
</dbReference>
<keyword evidence="4" id="KW-1185">Reference proteome</keyword>
<dbReference type="AlphaFoldDB" id="A0A0K9YXZ7"/>
<proteinExistence type="predicted"/>
<evidence type="ECO:0000313" key="1">
    <source>
        <dbReference type="EMBL" id="GED69600.1"/>
    </source>
</evidence>
<reference evidence="2" key="2">
    <citation type="submission" date="2015-07" db="EMBL/GenBank/DDBJ databases">
        <title>MeaNS - Measles Nucleotide Surveillance Program.</title>
        <authorList>
            <person name="Tran T."/>
            <person name="Druce J."/>
        </authorList>
    </citation>
    <scope>NUCLEOTIDE SEQUENCE</scope>
    <source>
        <strain evidence="2">DSM 9887</strain>
    </source>
</reference>
<accession>A0A0K9YXZ7</accession>
<dbReference type="EMBL" id="BJON01000013">
    <property type="protein sequence ID" value="GED69600.1"/>
    <property type="molecule type" value="Genomic_DNA"/>
</dbReference>
<evidence type="ECO:0000313" key="4">
    <source>
        <dbReference type="Proteomes" id="UP000319578"/>
    </source>
</evidence>
<gene>
    <name evidence="2" type="ORF">ADS79_06450</name>
    <name evidence="1" type="ORF">BRE01_33020</name>
</gene>
<organism evidence="2 3">
    <name type="scientific">Brevibacillus reuszeri</name>
    <dbReference type="NCBI Taxonomy" id="54915"/>
    <lineage>
        <taxon>Bacteria</taxon>
        <taxon>Bacillati</taxon>
        <taxon>Bacillota</taxon>
        <taxon>Bacilli</taxon>
        <taxon>Bacillales</taxon>
        <taxon>Paenibacillaceae</taxon>
        <taxon>Brevibacillus</taxon>
    </lineage>
</organism>
<reference evidence="3" key="1">
    <citation type="submission" date="2015-07" db="EMBL/GenBank/DDBJ databases">
        <title>Genome sequencing project for genomic taxonomy and phylogenomics of Bacillus-like bacteria.</title>
        <authorList>
            <person name="Liu B."/>
            <person name="Wang J."/>
            <person name="Zhu Y."/>
            <person name="Liu G."/>
            <person name="Chen Q."/>
            <person name="Chen Z."/>
            <person name="Lan J."/>
            <person name="Che J."/>
            <person name="Ge C."/>
            <person name="Shi H."/>
            <person name="Pan Z."/>
            <person name="Liu X."/>
        </authorList>
    </citation>
    <scope>NUCLEOTIDE SEQUENCE [LARGE SCALE GENOMIC DNA]</scope>
    <source>
        <strain evidence="3">DSM 9887</strain>
    </source>
</reference>
<dbReference type="STRING" id="54915.ADS79_06450"/>
<evidence type="ECO:0000313" key="2">
    <source>
        <dbReference type="EMBL" id="KNB73579.1"/>
    </source>
</evidence>
<dbReference type="InterPro" id="IPR036249">
    <property type="entry name" value="Thioredoxin-like_sf"/>
</dbReference>
<dbReference type="RefSeq" id="WP_049737584.1">
    <property type="nucleotide sequence ID" value="NZ_BJON01000013.1"/>
</dbReference>
<comment type="caution">
    <text evidence="2">The sequence shown here is derived from an EMBL/GenBank/DDBJ whole genome shotgun (WGS) entry which is preliminary data.</text>
</comment>
<reference evidence="1 4" key="3">
    <citation type="submission" date="2019-06" db="EMBL/GenBank/DDBJ databases">
        <title>Whole genome shotgun sequence of Brevibacillus reuszeri NBRC 15719.</title>
        <authorList>
            <person name="Hosoyama A."/>
            <person name="Uohara A."/>
            <person name="Ohji S."/>
            <person name="Ichikawa N."/>
        </authorList>
    </citation>
    <scope>NUCLEOTIDE SEQUENCE [LARGE SCALE GENOMIC DNA]</scope>
    <source>
        <strain evidence="1 4">NBRC 15719</strain>
    </source>
</reference>
<dbReference type="Proteomes" id="UP000036834">
    <property type="component" value="Unassembled WGS sequence"/>
</dbReference>
<dbReference type="Pfam" id="PF14595">
    <property type="entry name" value="Thioredoxin_9"/>
    <property type="match status" value="1"/>
</dbReference>
<protein>
    <submittedName>
        <fullName evidence="2">Thioredoxin</fullName>
    </submittedName>
</protein>
<dbReference type="PATRIC" id="fig|54915.3.peg.6710"/>
<dbReference type="Proteomes" id="UP000319578">
    <property type="component" value="Unassembled WGS sequence"/>
</dbReference>